<keyword evidence="3 6" id="KW-0812">Transmembrane</keyword>
<dbReference type="GO" id="GO:0022857">
    <property type="term" value="F:transmembrane transporter activity"/>
    <property type="evidence" value="ECO:0007669"/>
    <property type="project" value="InterPro"/>
</dbReference>
<dbReference type="InterPro" id="IPR036259">
    <property type="entry name" value="MFS_trans_sf"/>
</dbReference>
<dbReference type="GO" id="GO:0006857">
    <property type="term" value="P:oligopeptide transport"/>
    <property type="evidence" value="ECO:0007669"/>
    <property type="project" value="InterPro"/>
</dbReference>
<comment type="similarity">
    <text evidence="2 6">Belongs to the major facilitator superfamily. Proton-dependent oligopeptide transporter (POT/PTR) (TC 2.A.17) family.</text>
</comment>
<feature type="transmembrane region" description="Helical" evidence="7">
    <location>
        <begin position="198"/>
        <end position="221"/>
    </location>
</feature>
<feature type="transmembrane region" description="Helical" evidence="7">
    <location>
        <begin position="228"/>
        <end position="250"/>
    </location>
</feature>
<evidence type="ECO:0000313" key="8">
    <source>
        <dbReference type="EMBL" id="KAH8696354.1"/>
    </source>
</evidence>
<keyword evidence="4 7" id="KW-1133">Transmembrane helix</keyword>
<dbReference type="AlphaFoldDB" id="A0AAD4KP96"/>
<name>A0AAD4KP96_9EURO</name>
<accession>A0AAD4KP96</accession>
<feature type="transmembrane region" description="Helical" evidence="7">
    <location>
        <begin position="498"/>
        <end position="522"/>
    </location>
</feature>
<dbReference type="PROSITE" id="PS01023">
    <property type="entry name" value="PTR2_2"/>
    <property type="match status" value="1"/>
</dbReference>
<keyword evidence="5 7" id="KW-0472">Membrane</keyword>
<comment type="subcellular location">
    <subcellularLocation>
        <location evidence="1 6">Membrane</location>
        <topology evidence="1 6">Multi-pass membrane protein</topology>
    </subcellularLocation>
</comment>
<feature type="transmembrane region" description="Helical" evidence="7">
    <location>
        <begin position="118"/>
        <end position="141"/>
    </location>
</feature>
<keyword evidence="9" id="KW-1185">Reference proteome</keyword>
<evidence type="ECO:0000256" key="1">
    <source>
        <dbReference type="ARBA" id="ARBA00004141"/>
    </source>
</evidence>
<dbReference type="GO" id="GO:0016020">
    <property type="term" value="C:membrane"/>
    <property type="evidence" value="ECO:0007669"/>
    <property type="project" value="UniProtKB-SubCell"/>
</dbReference>
<dbReference type="Proteomes" id="UP001201262">
    <property type="component" value="Unassembled WGS sequence"/>
</dbReference>
<organism evidence="8 9">
    <name type="scientific">Talaromyces proteolyticus</name>
    <dbReference type="NCBI Taxonomy" id="1131652"/>
    <lineage>
        <taxon>Eukaryota</taxon>
        <taxon>Fungi</taxon>
        <taxon>Dikarya</taxon>
        <taxon>Ascomycota</taxon>
        <taxon>Pezizomycotina</taxon>
        <taxon>Eurotiomycetes</taxon>
        <taxon>Eurotiomycetidae</taxon>
        <taxon>Eurotiales</taxon>
        <taxon>Trichocomaceae</taxon>
        <taxon>Talaromyces</taxon>
        <taxon>Talaromyces sect. Bacilispori</taxon>
    </lineage>
</organism>
<evidence type="ECO:0000256" key="6">
    <source>
        <dbReference type="RuleBase" id="RU003755"/>
    </source>
</evidence>
<proteinExistence type="inferred from homology"/>
<dbReference type="RefSeq" id="XP_046071292.1">
    <property type="nucleotide sequence ID" value="XM_046218342.1"/>
</dbReference>
<dbReference type="InterPro" id="IPR000109">
    <property type="entry name" value="POT_fam"/>
</dbReference>
<evidence type="ECO:0000256" key="2">
    <source>
        <dbReference type="ARBA" id="ARBA00005982"/>
    </source>
</evidence>
<evidence type="ECO:0000256" key="5">
    <source>
        <dbReference type="ARBA" id="ARBA00023136"/>
    </source>
</evidence>
<gene>
    <name evidence="8" type="ORF">BGW36DRAFT_397921</name>
</gene>
<feature type="transmembrane region" description="Helical" evidence="7">
    <location>
        <begin position="439"/>
        <end position="459"/>
    </location>
</feature>
<evidence type="ECO:0000256" key="7">
    <source>
        <dbReference type="SAM" id="Phobius"/>
    </source>
</evidence>
<evidence type="ECO:0000256" key="4">
    <source>
        <dbReference type="ARBA" id="ARBA00022989"/>
    </source>
</evidence>
<dbReference type="InterPro" id="IPR018456">
    <property type="entry name" value="PTR2_symporter_CS"/>
</dbReference>
<dbReference type="Pfam" id="PF00854">
    <property type="entry name" value="PTR2"/>
    <property type="match status" value="1"/>
</dbReference>
<evidence type="ECO:0000313" key="9">
    <source>
        <dbReference type="Proteomes" id="UP001201262"/>
    </source>
</evidence>
<keyword evidence="6" id="KW-0813">Transport</keyword>
<evidence type="ECO:0000256" key="3">
    <source>
        <dbReference type="ARBA" id="ARBA00022692"/>
    </source>
</evidence>
<sequence>MPATSERTRLLPERDEVEPASVVRESEAHLRRVADSFPRSVWLIATIEFCERFAYFGIVGPMQNYMQNAMDDPLHPGGIGLGQAQATMINQGFLLWCFLTPSISAVVADQYIGRLKTIMYSSAIYSCGLVVLCLSSISLAYDIILSRLALLLALVLIGIGTGGIKTNVSSLIAEQITGPSETIRVTKYGEKVVVDRDLTIQSIFSMFFLFINVGSFAAAACTAIEQRYGFTMAFALPTVIFITGFTILLISKDGYISRAPESSVILHACRAFWIAIRHGGNLDYARPGTEDSAQRVPWDNSFVDDLKRISSACKVFLLYPFYWAACTQFATNFVSQASTMETHGIPNDILVFLDPVTAIILLPILDRIVFPYFERIGKPVDYVHRMTAGFMFCGAAMLYAAFVQWEIYAAPPCYNHPRARDCVGGSVPNQVSIYVQAPAYMLIATSEILAAVAGIEYAYTKAPASMKSLVMAVYLTTTSVGALLAVAVSPLTVDPKLVWMYITLSMGPLMAGVTIWSAPIAAPWW</sequence>
<feature type="transmembrane region" description="Helical" evidence="7">
    <location>
        <begin position="349"/>
        <end position="370"/>
    </location>
</feature>
<reference evidence="8" key="1">
    <citation type="submission" date="2021-12" db="EMBL/GenBank/DDBJ databases">
        <title>Convergent genome expansion in fungi linked to evolution of root-endophyte symbiosis.</title>
        <authorList>
            <consortium name="DOE Joint Genome Institute"/>
            <person name="Ke Y.-H."/>
            <person name="Bonito G."/>
            <person name="Liao H.-L."/>
            <person name="Looney B."/>
            <person name="Rojas-Flechas A."/>
            <person name="Nash J."/>
            <person name="Hameed K."/>
            <person name="Schadt C."/>
            <person name="Martin F."/>
            <person name="Crous P.W."/>
            <person name="Miettinen O."/>
            <person name="Magnuson J.K."/>
            <person name="Labbe J."/>
            <person name="Jacobson D."/>
            <person name="Doktycz M.J."/>
            <person name="Veneault-Fourrey C."/>
            <person name="Kuo A."/>
            <person name="Mondo S."/>
            <person name="Calhoun S."/>
            <person name="Riley R."/>
            <person name="Ohm R."/>
            <person name="LaButti K."/>
            <person name="Andreopoulos B."/>
            <person name="Pangilinan J."/>
            <person name="Nolan M."/>
            <person name="Tritt A."/>
            <person name="Clum A."/>
            <person name="Lipzen A."/>
            <person name="Daum C."/>
            <person name="Barry K."/>
            <person name="Grigoriev I.V."/>
            <person name="Vilgalys R."/>
        </authorList>
    </citation>
    <scope>NUCLEOTIDE SEQUENCE</scope>
    <source>
        <strain evidence="8">PMI_201</strain>
    </source>
</reference>
<dbReference type="PANTHER" id="PTHR11654">
    <property type="entry name" value="OLIGOPEPTIDE TRANSPORTER-RELATED"/>
    <property type="match status" value="1"/>
</dbReference>
<dbReference type="SUPFAM" id="SSF103473">
    <property type="entry name" value="MFS general substrate transporter"/>
    <property type="match status" value="1"/>
</dbReference>
<feature type="transmembrane region" description="Helical" evidence="7">
    <location>
        <begin position="148"/>
        <end position="164"/>
    </location>
</feature>
<dbReference type="GeneID" id="70248629"/>
<feature type="transmembrane region" description="Helical" evidence="7">
    <location>
        <begin position="471"/>
        <end position="492"/>
    </location>
</feature>
<feature type="transmembrane region" description="Helical" evidence="7">
    <location>
        <begin position="382"/>
        <end position="402"/>
    </location>
</feature>
<protein>
    <submittedName>
        <fullName evidence="8">Oligopeptide transporter</fullName>
    </submittedName>
</protein>
<dbReference type="EMBL" id="JAJTJA010000007">
    <property type="protein sequence ID" value="KAH8696354.1"/>
    <property type="molecule type" value="Genomic_DNA"/>
</dbReference>
<comment type="caution">
    <text evidence="8">The sequence shown here is derived from an EMBL/GenBank/DDBJ whole genome shotgun (WGS) entry which is preliminary data.</text>
</comment>
<dbReference type="Gene3D" id="1.20.1250.20">
    <property type="entry name" value="MFS general substrate transporter like domains"/>
    <property type="match status" value="1"/>
</dbReference>